<keyword evidence="3" id="KW-1185">Reference proteome</keyword>
<evidence type="ECO:0000313" key="3">
    <source>
        <dbReference type="Proteomes" id="UP000821853"/>
    </source>
</evidence>
<evidence type="ECO:0000256" key="1">
    <source>
        <dbReference type="SAM" id="MobiDB-lite"/>
    </source>
</evidence>
<feature type="region of interest" description="Disordered" evidence="1">
    <location>
        <begin position="306"/>
        <end position="329"/>
    </location>
</feature>
<organism evidence="2 3">
    <name type="scientific">Haemaphysalis longicornis</name>
    <name type="common">Bush tick</name>
    <dbReference type="NCBI Taxonomy" id="44386"/>
    <lineage>
        <taxon>Eukaryota</taxon>
        <taxon>Metazoa</taxon>
        <taxon>Ecdysozoa</taxon>
        <taxon>Arthropoda</taxon>
        <taxon>Chelicerata</taxon>
        <taxon>Arachnida</taxon>
        <taxon>Acari</taxon>
        <taxon>Parasitiformes</taxon>
        <taxon>Ixodida</taxon>
        <taxon>Ixodoidea</taxon>
        <taxon>Ixodidae</taxon>
        <taxon>Haemaphysalinae</taxon>
        <taxon>Haemaphysalis</taxon>
    </lineage>
</organism>
<dbReference type="VEuPathDB" id="VectorBase:HLOH_043843"/>
<accession>A0A9J6FXZ0</accession>
<comment type="caution">
    <text evidence="2">The sequence shown here is derived from an EMBL/GenBank/DDBJ whole genome shotgun (WGS) entry which is preliminary data.</text>
</comment>
<dbReference type="AlphaFoldDB" id="A0A9J6FXZ0"/>
<dbReference type="Gene3D" id="1.10.4020.10">
    <property type="entry name" value="DNA breaking-rejoining enzymes"/>
    <property type="match status" value="1"/>
</dbReference>
<reference evidence="2 3" key="1">
    <citation type="journal article" date="2020" name="Cell">
        <title>Large-Scale Comparative Analyses of Tick Genomes Elucidate Their Genetic Diversity and Vector Capacities.</title>
        <authorList>
            <consortium name="Tick Genome and Microbiome Consortium (TIGMIC)"/>
            <person name="Jia N."/>
            <person name="Wang J."/>
            <person name="Shi W."/>
            <person name="Du L."/>
            <person name="Sun Y."/>
            <person name="Zhan W."/>
            <person name="Jiang J.F."/>
            <person name="Wang Q."/>
            <person name="Zhang B."/>
            <person name="Ji P."/>
            <person name="Bell-Sakyi L."/>
            <person name="Cui X.M."/>
            <person name="Yuan T.T."/>
            <person name="Jiang B.G."/>
            <person name="Yang W.F."/>
            <person name="Lam T.T."/>
            <person name="Chang Q.C."/>
            <person name="Ding S.J."/>
            <person name="Wang X.J."/>
            <person name="Zhu J.G."/>
            <person name="Ruan X.D."/>
            <person name="Zhao L."/>
            <person name="Wei J.T."/>
            <person name="Ye R.Z."/>
            <person name="Que T.C."/>
            <person name="Du C.H."/>
            <person name="Zhou Y.H."/>
            <person name="Cheng J.X."/>
            <person name="Dai P.F."/>
            <person name="Guo W.B."/>
            <person name="Han X.H."/>
            <person name="Huang E.J."/>
            <person name="Li L.F."/>
            <person name="Wei W."/>
            <person name="Gao Y.C."/>
            <person name="Liu J.Z."/>
            <person name="Shao H.Z."/>
            <person name="Wang X."/>
            <person name="Wang C.C."/>
            <person name="Yang T.C."/>
            <person name="Huo Q.B."/>
            <person name="Li W."/>
            <person name="Chen H.Y."/>
            <person name="Chen S.E."/>
            <person name="Zhou L.G."/>
            <person name="Ni X.B."/>
            <person name="Tian J.H."/>
            <person name="Sheng Y."/>
            <person name="Liu T."/>
            <person name="Pan Y.S."/>
            <person name="Xia L.Y."/>
            <person name="Li J."/>
            <person name="Zhao F."/>
            <person name="Cao W.C."/>
        </authorList>
    </citation>
    <scope>NUCLEOTIDE SEQUENCE [LARGE SCALE GENOMIC DNA]</scope>
    <source>
        <strain evidence="2">HaeL-2018</strain>
    </source>
</reference>
<dbReference type="OrthoDB" id="6513910at2759"/>
<dbReference type="PANTHER" id="PTHR46888">
    <property type="entry name" value="ZINC KNUCKLE DOMAINCONTAINING PROTEIN-RELATED"/>
    <property type="match status" value="1"/>
</dbReference>
<dbReference type="Proteomes" id="UP000821853">
    <property type="component" value="Chromosome 2"/>
</dbReference>
<sequence>MPAAECADNDKLQQALMARFGMTEEVFPEKFRGSTLLNEETCSQFVALLRNYLDRWVELAEAEKPYEALFELFLREQFLSVGAPSLELFLKERKDAGLADLVARVEEYVEAHDRAILRDAPHQTTRPLWTRLEPSGRRAVPQRLSRARVLRWKAAQKPTAPLKKSASACVEDGFDELKNRGEPPILSAGFIEETLAENRGLPVVEGFAGNRKVGVVRDTGCNTVIGNGCLVSEKNLTEAKSPVYLLDHSVLKLPEASIVVDTPYFSGRLKAKCIENLLYVLVLENVEGARPVNCPDPYWRKEAKLQASAPGNELERHHEKQAKGPLSQERGTAYMLESGDPMANHVVTRAQTRGATQLRKLKVTGYFPEVSRSELVQEQKGDPTLRICHNHVGRVVNSRGARAISFLSTTNT</sequence>
<evidence type="ECO:0008006" key="4">
    <source>
        <dbReference type="Google" id="ProtNLM"/>
    </source>
</evidence>
<dbReference type="SUPFAM" id="SSF47353">
    <property type="entry name" value="Retrovirus capsid dimerization domain-like"/>
    <property type="match status" value="1"/>
</dbReference>
<proteinExistence type="predicted"/>
<dbReference type="InterPro" id="IPR038269">
    <property type="entry name" value="SCAN_sf"/>
</dbReference>
<feature type="compositionally biased region" description="Basic and acidic residues" evidence="1">
    <location>
        <begin position="313"/>
        <end position="322"/>
    </location>
</feature>
<evidence type="ECO:0000313" key="2">
    <source>
        <dbReference type="EMBL" id="KAH9367256.1"/>
    </source>
</evidence>
<dbReference type="OMA" id="CADNDKL"/>
<name>A0A9J6FXZ0_HAELO</name>
<gene>
    <name evidence="2" type="ORF">HPB48_002314</name>
</gene>
<protein>
    <recommendedName>
        <fullName evidence="4">SCAN box domain-containing protein</fullName>
    </recommendedName>
</protein>
<dbReference type="PANTHER" id="PTHR46888:SF1">
    <property type="entry name" value="RIBONUCLEASE H"/>
    <property type="match status" value="1"/>
</dbReference>
<dbReference type="EMBL" id="JABSTR010000004">
    <property type="protein sequence ID" value="KAH9367256.1"/>
    <property type="molecule type" value="Genomic_DNA"/>
</dbReference>